<dbReference type="SMART" id="SM00271">
    <property type="entry name" value="DnaJ"/>
    <property type="match status" value="1"/>
</dbReference>
<dbReference type="InterPro" id="IPR018253">
    <property type="entry name" value="DnaJ_domain_CS"/>
</dbReference>
<keyword evidence="2" id="KW-0472">Membrane</keyword>
<dbReference type="GO" id="GO:0042407">
    <property type="term" value="P:cristae formation"/>
    <property type="evidence" value="ECO:0007669"/>
    <property type="project" value="TreeGrafter"/>
</dbReference>
<dbReference type="InterPro" id="IPR001623">
    <property type="entry name" value="DnaJ_domain"/>
</dbReference>
<dbReference type="Pfam" id="PF22774">
    <property type="entry name" value="DNAJC11_beta-barrel"/>
    <property type="match status" value="1"/>
</dbReference>
<name>A0A1I7SVW2_BURXY</name>
<keyword evidence="3" id="KW-0143">Chaperone</keyword>
<proteinExistence type="predicted"/>
<dbReference type="PRINTS" id="PR00625">
    <property type="entry name" value="JDOMAIN"/>
</dbReference>
<dbReference type="CDD" id="cd06257">
    <property type="entry name" value="DnaJ"/>
    <property type="match status" value="1"/>
</dbReference>
<dbReference type="Proteomes" id="UP000095284">
    <property type="component" value="Unplaced"/>
</dbReference>
<comment type="subcellular location">
    <subcellularLocation>
        <location evidence="1">Membrane</location>
    </subcellularLocation>
</comment>
<dbReference type="SUPFAM" id="SSF46565">
    <property type="entry name" value="Chaperone J-domain"/>
    <property type="match status" value="1"/>
</dbReference>
<reference evidence="9" key="1">
    <citation type="submission" date="2016-11" db="UniProtKB">
        <authorList>
            <consortium name="WormBaseParasite"/>
        </authorList>
    </citation>
    <scope>IDENTIFICATION</scope>
</reference>
<evidence type="ECO:0000313" key="8">
    <source>
        <dbReference type="Proteomes" id="UP000659654"/>
    </source>
</evidence>
<dbReference type="PROSITE" id="PS00636">
    <property type="entry name" value="DNAJ_1"/>
    <property type="match status" value="1"/>
</dbReference>
<dbReference type="PROSITE" id="PS50076">
    <property type="entry name" value="DNAJ_2"/>
    <property type="match status" value="1"/>
</dbReference>
<gene>
    <name evidence="5" type="ORF">BXYJ_LOCUS4291</name>
</gene>
<dbReference type="SMR" id="A0A1I7SVW2"/>
<dbReference type="EMBL" id="CAJFDI010000002">
    <property type="protein sequence ID" value="CAD5215961.1"/>
    <property type="molecule type" value="Genomic_DNA"/>
</dbReference>
<dbReference type="eggNOG" id="KOG0718">
    <property type="taxonomic scope" value="Eukaryota"/>
</dbReference>
<evidence type="ECO:0000256" key="2">
    <source>
        <dbReference type="ARBA" id="ARBA00023136"/>
    </source>
</evidence>
<dbReference type="GO" id="GO:0016020">
    <property type="term" value="C:membrane"/>
    <property type="evidence" value="ECO:0007669"/>
    <property type="project" value="UniProtKB-SubCell"/>
</dbReference>
<evidence type="ECO:0000256" key="1">
    <source>
        <dbReference type="ARBA" id="ARBA00004370"/>
    </source>
</evidence>
<dbReference type="Proteomes" id="UP000659654">
    <property type="component" value="Unassembled WGS sequence"/>
</dbReference>
<evidence type="ECO:0000313" key="6">
    <source>
        <dbReference type="EMBL" id="CAG9098383.1"/>
    </source>
</evidence>
<dbReference type="PANTHER" id="PTHR44157">
    <property type="entry name" value="DNAJ HOMOLOG SUBFAMILY C MEMBER 11"/>
    <property type="match status" value="1"/>
</dbReference>
<dbReference type="Pfam" id="PF00226">
    <property type="entry name" value="DnaJ"/>
    <property type="match status" value="1"/>
</dbReference>
<evidence type="ECO:0000259" key="4">
    <source>
        <dbReference type="PROSITE" id="PS50076"/>
    </source>
</evidence>
<dbReference type="EMBL" id="CAJFCV020000002">
    <property type="protein sequence ID" value="CAG9098383.1"/>
    <property type="molecule type" value="Genomic_DNA"/>
</dbReference>
<dbReference type="InterPro" id="IPR052243">
    <property type="entry name" value="Mito_inner_membrane_organizer"/>
</dbReference>
<dbReference type="WBParaSite" id="BXY_1719200.1">
    <property type="protein sequence ID" value="BXY_1719200.1"/>
    <property type="gene ID" value="BXY_1719200"/>
</dbReference>
<dbReference type="OrthoDB" id="18010at2759"/>
<dbReference type="Pfam" id="PF11875">
    <property type="entry name" value="DnaJ-like_C11_C"/>
    <property type="match status" value="1"/>
</dbReference>
<feature type="domain" description="J" evidence="4">
    <location>
        <begin position="25"/>
        <end position="93"/>
    </location>
</feature>
<dbReference type="AlphaFoldDB" id="A0A1I7SVW2"/>
<dbReference type="PANTHER" id="PTHR44157:SF1">
    <property type="entry name" value="DNAJ HOMOLOG SUBFAMILY C MEMBER 11"/>
    <property type="match status" value="1"/>
</dbReference>
<accession>A0A1I7SVW2</accession>
<dbReference type="InterPro" id="IPR055225">
    <property type="entry name" value="DNAJC11-like_beta-barrel"/>
</dbReference>
<organism evidence="7 9">
    <name type="scientific">Bursaphelenchus xylophilus</name>
    <name type="common">Pinewood nematode worm</name>
    <name type="synonym">Aphelenchoides xylophilus</name>
    <dbReference type="NCBI Taxonomy" id="6326"/>
    <lineage>
        <taxon>Eukaryota</taxon>
        <taxon>Metazoa</taxon>
        <taxon>Ecdysozoa</taxon>
        <taxon>Nematoda</taxon>
        <taxon>Chromadorea</taxon>
        <taxon>Rhabditida</taxon>
        <taxon>Tylenchina</taxon>
        <taxon>Tylenchomorpha</taxon>
        <taxon>Aphelenchoidea</taxon>
        <taxon>Aphelenchoididae</taxon>
        <taxon>Bursaphelenchus</taxon>
    </lineage>
</organism>
<dbReference type="GO" id="GO:0005739">
    <property type="term" value="C:mitochondrion"/>
    <property type="evidence" value="ECO:0007669"/>
    <property type="project" value="GOC"/>
</dbReference>
<evidence type="ECO:0000313" key="7">
    <source>
        <dbReference type="Proteomes" id="UP000095284"/>
    </source>
</evidence>
<sequence length="562" mass="63339">MSISSSDSLFEDDENVLVEEKEEIDYYAVLNVPRDASSEDINKAYKARCLLFHPDRHTDPKAQKDAEKVFVVVRKAHETLSDPEKRAIYDAVGLRGLEMQGWQLVSKSNNAENIRKEYEFLKKLRDTEVMIQRSHPTGAFNVKINAAGLFCEEEEDRFPPYLVGLSINQAVDTALTPKDRFGLVGRVKSVNGRGDGSFGASWKRSLNASLHFETNATVGPDSVSGLAKLSKSISPKVMVQLAPTAQFMPSTGIYDLSLASTLSMFLSPSWQGSLSLSYGLKSSYISTTLMKTELNHPKFTLNLTLSPANSFIRTTYHKRYTDDDGHMEMNVTLSPFGVIPSVLYERRISRYSKVACGITVSYPNCALIGKFRLKTSLNHYELNVVLCESQDELARSVIYGVAFPYITYHTARIVFRKAFSRFGRLFDDSDLEQQVDEGKREDSQRVINLMRPTADRIQKIEEQKHGLVILEAKYGQMEGENPQYPIPGERVIDVTVPLQAMVNDSQLRIFAVKSQLTGFYDPCPSEMKMLKVVYRFRDQLHAVVVPDELPLNIPLASHRVSQ</sequence>
<protein>
    <submittedName>
        <fullName evidence="5">(pine wood nematode) hypothetical protein</fullName>
    </submittedName>
    <submittedName>
        <fullName evidence="9">J domain-containing protein</fullName>
    </submittedName>
</protein>
<evidence type="ECO:0000256" key="3">
    <source>
        <dbReference type="ARBA" id="ARBA00023186"/>
    </source>
</evidence>
<evidence type="ECO:0000313" key="9">
    <source>
        <dbReference type="WBParaSite" id="BXY_1719200.1"/>
    </source>
</evidence>
<dbReference type="InterPro" id="IPR036869">
    <property type="entry name" value="J_dom_sf"/>
</dbReference>
<reference evidence="6" key="2">
    <citation type="submission" date="2020-08" db="EMBL/GenBank/DDBJ databases">
        <authorList>
            <person name="Kikuchi T."/>
        </authorList>
    </citation>
    <scope>NUCLEOTIDE SEQUENCE</scope>
    <source>
        <strain evidence="5">Ka4C1</strain>
    </source>
</reference>
<dbReference type="Gene3D" id="1.10.287.110">
    <property type="entry name" value="DnaJ domain"/>
    <property type="match status" value="1"/>
</dbReference>
<keyword evidence="8" id="KW-1185">Reference proteome</keyword>
<dbReference type="InterPro" id="IPR024586">
    <property type="entry name" value="DnaJ-like_C11_C"/>
</dbReference>
<evidence type="ECO:0000313" key="5">
    <source>
        <dbReference type="EMBL" id="CAD5215961.1"/>
    </source>
</evidence>
<dbReference type="Proteomes" id="UP000582659">
    <property type="component" value="Unassembled WGS sequence"/>
</dbReference>